<protein>
    <submittedName>
        <fullName evidence="4">Anti-sigma factor</fullName>
    </submittedName>
</protein>
<proteinExistence type="predicted"/>
<evidence type="ECO:0000259" key="3">
    <source>
        <dbReference type="Pfam" id="PF10099"/>
    </source>
</evidence>
<dbReference type="InterPro" id="IPR018764">
    <property type="entry name" value="RskA_C"/>
</dbReference>
<dbReference type="Pfam" id="PF10099">
    <property type="entry name" value="RskA_C"/>
    <property type="match status" value="1"/>
</dbReference>
<evidence type="ECO:0000256" key="1">
    <source>
        <dbReference type="SAM" id="Coils"/>
    </source>
</evidence>
<name>A0AAE3NXV3_9BACT</name>
<evidence type="ECO:0000313" key="5">
    <source>
        <dbReference type="Proteomes" id="UP001221302"/>
    </source>
</evidence>
<dbReference type="GO" id="GO:0005886">
    <property type="term" value="C:plasma membrane"/>
    <property type="evidence" value="ECO:0007669"/>
    <property type="project" value="InterPro"/>
</dbReference>
<sequence length="389" mass="43999">MADQIIHEMIAAFSVGCMDKQNFVQFKEYMQQDGELPDGEMGELQNIVAMIPIILDIEIPHPSIKDKVAKRLIEIKDEIKAKILNERKSSSTFSKTFTAPIEGQDEISFKDTKTQSFSPRLTNINLKQTRTSKDDFAEYLEKKKTKTLTKDQTGLKAETTNQEFVAAPLPPVKEDTFESIPKKSEAYVQTKAEEVKTSTVQNINEAEENKPSSWVAILSIIISLLLFTVLGYYSFINIQKLNNKITDLQNELNTAKDQLSAANNFLENYYALVEFFNNKDIVVINLQAANDSISNSAKLLLSFSEKSGLIQFKNSKNLQTDKAFQLWAVRRNQAVSMGVFQPSGNEFLRITQFPPMPKEQIDYYKITIEPTNGASEPSSNLVLTSQFTR</sequence>
<dbReference type="PANTHER" id="PTHR37461:SF1">
    <property type="entry name" value="ANTI-SIGMA-K FACTOR RSKA"/>
    <property type="match status" value="1"/>
</dbReference>
<dbReference type="GO" id="GO:0006417">
    <property type="term" value="P:regulation of translation"/>
    <property type="evidence" value="ECO:0007669"/>
    <property type="project" value="TreeGrafter"/>
</dbReference>
<evidence type="ECO:0000313" key="4">
    <source>
        <dbReference type="EMBL" id="MDF1612081.1"/>
    </source>
</evidence>
<feature type="transmembrane region" description="Helical" evidence="2">
    <location>
        <begin position="214"/>
        <end position="235"/>
    </location>
</feature>
<comment type="caution">
    <text evidence="4">The sequence shown here is derived from an EMBL/GenBank/DDBJ whole genome shotgun (WGS) entry which is preliminary data.</text>
</comment>
<keyword evidence="2" id="KW-0472">Membrane</keyword>
<dbReference type="Proteomes" id="UP001221302">
    <property type="component" value="Unassembled WGS sequence"/>
</dbReference>
<dbReference type="PANTHER" id="PTHR37461">
    <property type="entry name" value="ANTI-SIGMA-K FACTOR RSKA"/>
    <property type="match status" value="1"/>
</dbReference>
<organism evidence="4 5">
    <name type="scientific">Stygiobacter electus</name>
    <dbReference type="NCBI Taxonomy" id="3032292"/>
    <lineage>
        <taxon>Bacteria</taxon>
        <taxon>Pseudomonadati</taxon>
        <taxon>Ignavibacteriota</taxon>
        <taxon>Ignavibacteria</taxon>
        <taxon>Ignavibacteriales</taxon>
        <taxon>Melioribacteraceae</taxon>
        <taxon>Stygiobacter</taxon>
    </lineage>
</organism>
<keyword evidence="2" id="KW-1133">Transmembrane helix</keyword>
<accession>A0AAE3NXV3</accession>
<evidence type="ECO:0000256" key="2">
    <source>
        <dbReference type="SAM" id="Phobius"/>
    </source>
</evidence>
<reference evidence="4" key="1">
    <citation type="submission" date="2023-03" db="EMBL/GenBank/DDBJ databases">
        <title>Stygiobacter electus gen. nov., sp. nov., facultatively anaerobic thermotolerant bacterium of the class Ignavibacteria from a well of Yessentuki mineral water deposit.</title>
        <authorList>
            <person name="Podosokorskaya O.A."/>
            <person name="Elcheninov A.G."/>
            <person name="Petrova N.F."/>
            <person name="Zavarzina D.G."/>
            <person name="Kublanov I.V."/>
            <person name="Merkel A.Y."/>
        </authorList>
    </citation>
    <scope>NUCLEOTIDE SEQUENCE</scope>
    <source>
        <strain evidence="4">09-Me</strain>
    </source>
</reference>
<dbReference type="GO" id="GO:0016989">
    <property type="term" value="F:sigma factor antagonist activity"/>
    <property type="evidence" value="ECO:0007669"/>
    <property type="project" value="TreeGrafter"/>
</dbReference>
<keyword evidence="2" id="KW-0812">Transmembrane</keyword>
<dbReference type="InterPro" id="IPR051474">
    <property type="entry name" value="Anti-sigma-K/W_factor"/>
</dbReference>
<gene>
    <name evidence="4" type="ORF">P0M35_07950</name>
</gene>
<keyword evidence="5" id="KW-1185">Reference proteome</keyword>
<feature type="domain" description="Anti-sigma K factor RskA C-terminal" evidence="3">
    <location>
        <begin position="283"/>
        <end position="378"/>
    </location>
</feature>
<feature type="coiled-coil region" evidence="1">
    <location>
        <begin position="238"/>
        <end position="265"/>
    </location>
</feature>
<keyword evidence="1" id="KW-0175">Coiled coil</keyword>
<dbReference type="AlphaFoldDB" id="A0AAE3NXV3"/>
<dbReference type="EMBL" id="JARGDL010000009">
    <property type="protein sequence ID" value="MDF1612081.1"/>
    <property type="molecule type" value="Genomic_DNA"/>
</dbReference>
<dbReference type="RefSeq" id="WP_321535849.1">
    <property type="nucleotide sequence ID" value="NZ_JARGDL010000009.1"/>
</dbReference>